<feature type="domain" description="Glycosyl transferase family 1" evidence="1">
    <location>
        <begin position="323"/>
        <end position="491"/>
    </location>
</feature>
<dbReference type="OrthoDB" id="9801609at2"/>
<dbReference type="PANTHER" id="PTHR46401:SF9">
    <property type="entry name" value="MANNOSYLTRANSFERASE A"/>
    <property type="match status" value="1"/>
</dbReference>
<dbReference type="Gene3D" id="3.40.50.2000">
    <property type="entry name" value="Glycogen Phosphorylase B"/>
    <property type="match status" value="2"/>
</dbReference>
<evidence type="ECO:0000313" key="2">
    <source>
        <dbReference type="EMBL" id="SJN12192.1"/>
    </source>
</evidence>
<keyword evidence="2" id="KW-0808">Transferase</keyword>
<keyword evidence="2" id="KW-0328">Glycosyltransferase</keyword>
<dbReference type="CDD" id="cd03809">
    <property type="entry name" value="GT4_MtfB-like"/>
    <property type="match status" value="1"/>
</dbReference>
<protein>
    <submittedName>
        <fullName evidence="2">Mannosyltransferase</fullName>
    </submittedName>
</protein>
<dbReference type="InterPro" id="IPR001296">
    <property type="entry name" value="Glyco_trans_1"/>
</dbReference>
<dbReference type="SUPFAM" id="SSF53756">
    <property type="entry name" value="UDP-Glycosyltransferase/glycogen phosphorylase"/>
    <property type="match status" value="2"/>
</dbReference>
<gene>
    <name evidence="2" type="ORF">CZ787_07505</name>
</gene>
<evidence type="ECO:0000259" key="1">
    <source>
        <dbReference type="Pfam" id="PF00534"/>
    </source>
</evidence>
<dbReference type="GO" id="GO:0016757">
    <property type="term" value="F:glycosyltransferase activity"/>
    <property type="evidence" value="ECO:0007669"/>
    <property type="project" value="UniProtKB-KW"/>
</dbReference>
<dbReference type="EMBL" id="FUKM01000032">
    <property type="protein sequence ID" value="SJN12192.1"/>
    <property type="molecule type" value="Genomic_DNA"/>
</dbReference>
<reference evidence="2 3" key="1">
    <citation type="submission" date="2017-02" db="EMBL/GenBank/DDBJ databases">
        <authorList>
            <person name="Dridi B."/>
        </authorList>
    </citation>
    <scope>NUCLEOTIDE SEQUENCE [LARGE SCALE GENOMIC DNA]</scope>
    <source>
        <strain evidence="2 3">JB380</strain>
    </source>
</reference>
<dbReference type="PANTHER" id="PTHR46401">
    <property type="entry name" value="GLYCOSYLTRANSFERASE WBBK-RELATED"/>
    <property type="match status" value="1"/>
</dbReference>
<comment type="caution">
    <text evidence="2">The sequence shown here is derived from an EMBL/GenBank/DDBJ whole genome shotgun (WGS) entry which is preliminary data.</text>
</comment>
<accession>A0A1R4HXB4</accession>
<sequence>MTTLYLIDKRNAHLPADVQQWREGLIHQLKDKSHALSNIYVLLVGFNECELIEWRRILHTQGVAEAHCHSVLPHTAQTLTEYDTTLVDLLIEHAVQAHAPATIVEISNGLAARKIECRGVVLSERPTLAFVSPMPPQPTGIASYSAELLPYLAIYFDITVVVDQPIVSPDITEHFKVINAATFSQQAEQYQFTLYQVGNSLYHAYQFALMRSYPGTVVLHDYYLFDAVWWLQESNLLPEALPKRLYADHGYPALIALEHADPSSRGPEYYPVNGLVTDLAGGIIYHSEHARSLASQWHKGKLEPTCIIPHLRELPPWPNKQVARHALELDTHSHVVASFGGINPKKLTHKLVETFLESELATQNVKLVLVGAQHGGDYGSELNRYIKQHQNGRAIIITGYADRSTYTHWLAAADLAVQLRTQSRGETSGAIFDAMAYGLPVIANAHGSSAELPKQTLQLLPDRFTHEQLLDAMRELISSPASRQKLSREGRDYVDQVLNPAHIAQQYAQAITHAPALSMRYRFEGLLDQLASIPALKHTLAAPDTPQSHALSKALADADYTPTEQLPRLLIDVSTIAWEDLKTGIERVTRRIADHLLRHPPEGWRVELIRWGGDDFYLARGFASQQLNISSPGPDCPVEARAGDCYVTLEWAPNLLKQAGHIMQRMRAQGVRFYFTVHDLLPLSLPACFPTETPQVMREWFEAIIPLADGITCVSRYTASTVEAELDAMAQQACLHHRPWVKHFHLGADFKPDNSASAQPYTKDNSTQQIVKLASPTLLMVGTLEPRKGHQQVLDALEQCWANGERITLVIVGKKGWQVEKLAHRIERHPQFGKQLFWKQGASDEVLNTLYQHSDVLIAASQGEGFGLPLIEAAHHGIAILARDLAVFREVAGQHARYFHADKAEQLATAIREWVAAWEQGEIASSASMPYLSWQQSAQQWLNCVLEDQPGTHSYAPWIRTLYDVG</sequence>
<dbReference type="GO" id="GO:0009103">
    <property type="term" value="P:lipopolysaccharide biosynthetic process"/>
    <property type="evidence" value="ECO:0007669"/>
    <property type="project" value="TreeGrafter"/>
</dbReference>
<dbReference type="Proteomes" id="UP000196331">
    <property type="component" value="Unassembled WGS sequence"/>
</dbReference>
<dbReference type="AlphaFoldDB" id="A0A1R4HXB4"/>
<feature type="domain" description="Glycosyl transferase family 1" evidence="1">
    <location>
        <begin position="773"/>
        <end position="919"/>
    </location>
</feature>
<dbReference type="CDD" id="cd03801">
    <property type="entry name" value="GT4_PimA-like"/>
    <property type="match status" value="1"/>
</dbReference>
<dbReference type="Pfam" id="PF00534">
    <property type="entry name" value="Glycos_transf_1"/>
    <property type="match status" value="2"/>
</dbReference>
<name>A0A1R4HXB4_9GAMM</name>
<evidence type="ECO:0000313" key="3">
    <source>
        <dbReference type="Proteomes" id="UP000196331"/>
    </source>
</evidence>
<dbReference type="RefSeq" id="WP_087107714.1">
    <property type="nucleotide sequence ID" value="NZ_FUKM01000032.1"/>
</dbReference>
<proteinExistence type="predicted"/>
<organism evidence="2 3">
    <name type="scientific">Halomonas citrativorans</name>
    <dbReference type="NCBI Taxonomy" id="2742612"/>
    <lineage>
        <taxon>Bacteria</taxon>
        <taxon>Pseudomonadati</taxon>
        <taxon>Pseudomonadota</taxon>
        <taxon>Gammaproteobacteria</taxon>
        <taxon>Oceanospirillales</taxon>
        <taxon>Halomonadaceae</taxon>
        <taxon>Halomonas</taxon>
    </lineage>
</organism>